<accession>A0ABQ9X979</accession>
<dbReference type="Proteomes" id="UP001281761">
    <property type="component" value="Unassembled WGS sequence"/>
</dbReference>
<name>A0ABQ9X979_9EUKA</name>
<protein>
    <submittedName>
        <fullName evidence="1">Uncharacterized protein</fullName>
    </submittedName>
</protein>
<keyword evidence="2" id="KW-1185">Reference proteome</keyword>
<comment type="caution">
    <text evidence="1">The sequence shown here is derived from an EMBL/GenBank/DDBJ whole genome shotgun (WGS) entry which is preliminary data.</text>
</comment>
<organism evidence="1 2">
    <name type="scientific">Blattamonas nauphoetae</name>
    <dbReference type="NCBI Taxonomy" id="2049346"/>
    <lineage>
        <taxon>Eukaryota</taxon>
        <taxon>Metamonada</taxon>
        <taxon>Preaxostyla</taxon>
        <taxon>Oxymonadida</taxon>
        <taxon>Blattamonas</taxon>
    </lineage>
</organism>
<sequence length="136" mass="15950">MRLFPKHPHPHQLWGLFENPKKKERTFRAPDSVLQHILQRPEYPQFARIAAIALCLPIDDHLVIKLLSPTTLPEDDVQYLVADWTRTPRQIRHRESDNDDHVLSSIPQEDHAFLFPTDVSFTYSSDEEINGLHFTF</sequence>
<reference evidence="1 2" key="1">
    <citation type="journal article" date="2022" name="bioRxiv">
        <title>Genomics of Preaxostyla Flagellates Illuminates Evolutionary Transitions and the Path Towards Mitochondrial Loss.</title>
        <authorList>
            <person name="Novak L.V.F."/>
            <person name="Treitli S.C."/>
            <person name="Pyrih J."/>
            <person name="Halakuc P."/>
            <person name="Pipaliya S.V."/>
            <person name="Vacek V."/>
            <person name="Brzon O."/>
            <person name="Soukal P."/>
            <person name="Eme L."/>
            <person name="Dacks J.B."/>
            <person name="Karnkowska A."/>
            <person name="Elias M."/>
            <person name="Hampl V."/>
        </authorList>
    </citation>
    <scope>NUCLEOTIDE SEQUENCE [LARGE SCALE GENOMIC DNA]</scope>
    <source>
        <strain evidence="1">NAU3</strain>
        <tissue evidence="1">Gut</tissue>
    </source>
</reference>
<proteinExistence type="predicted"/>
<evidence type="ECO:0000313" key="1">
    <source>
        <dbReference type="EMBL" id="KAK2947745.1"/>
    </source>
</evidence>
<dbReference type="EMBL" id="JARBJD010000192">
    <property type="protein sequence ID" value="KAK2947745.1"/>
    <property type="molecule type" value="Genomic_DNA"/>
</dbReference>
<gene>
    <name evidence="1" type="ORF">BLNAU_17345</name>
</gene>
<evidence type="ECO:0000313" key="2">
    <source>
        <dbReference type="Proteomes" id="UP001281761"/>
    </source>
</evidence>